<dbReference type="EMBL" id="BMNG01000015">
    <property type="protein sequence ID" value="GGO54274.1"/>
    <property type="molecule type" value="Genomic_DNA"/>
</dbReference>
<evidence type="ECO:0000313" key="3">
    <source>
        <dbReference type="Proteomes" id="UP000656881"/>
    </source>
</evidence>
<keyword evidence="3" id="KW-1185">Reference proteome</keyword>
<feature type="region of interest" description="Disordered" evidence="1">
    <location>
        <begin position="1"/>
        <end position="20"/>
    </location>
</feature>
<dbReference type="RefSeq" id="WP_229697335.1">
    <property type="nucleotide sequence ID" value="NZ_BMNG01000015.1"/>
</dbReference>
<evidence type="ECO:0008006" key="4">
    <source>
        <dbReference type="Google" id="ProtNLM"/>
    </source>
</evidence>
<name>A0ABQ2MM81_9ACTN</name>
<protein>
    <recommendedName>
        <fullName evidence="4">DNA primase/polymerase bifunctional N-terminal domain-containing protein</fullName>
    </recommendedName>
</protein>
<comment type="caution">
    <text evidence="2">The sequence shown here is derived from an EMBL/GenBank/DDBJ whole genome shotgun (WGS) entry which is preliminary data.</text>
</comment>
<sequence>MAEIKGTRPSPGSSAREQTPDRGAIADWFARAHPVPRQAMSEWANHGIALLPLGERFDAIRVPGRLVHAAVGTTRAEVVEQALADWLHGPVICDTRTGSGCYYALVAPDAAWEGPGDRLRTGTYLAVPRIGKQVSPVTYWAVPPQRRGQLCDPAHLHALLATAETLKAIDP</sequence>
<proteinExistence type="predicted"/>
<dbReference type="Proteomes" id="UP000656881">
    <property type="component" value="Unassembled WGS sequence"/>
</dbReference>
<accession>A0ABQ2MM81</accession>
<evidence type="ECO:0000313" key="2">
    <source>
        <dbReference type="EMBL" id="GGO54274.1"/>
    </source>
</evidence>
<gene>
    <name evidence="2" type="ORF">GCM10012286_63650</name>
</gene>
<organism evidence="2 3">
    <name type="scientific">Streptomyces lasiicapitis</name>
    <dbReference type="NCBI Taxonomy" id="1923961"/>
    <lineage>
        <taxon>Bacteria</taxon>
        <taxon>Bacillati</taxon>
        <taxon>Actinomycetota</taxon>
        <taxon>Actinomycetes</taxon>
        <taxon>Kitasatosporales</taxon>
        <taxon>Streptomycetaceae</taxon>
        <taxon>Streptomyces</taxon>
    </lineage>
</organism>
<evidence type="ECO:0000256" key="1">
    <source>
        <dbReference type="SAM" id="MobiDB-lite"/>
    </source>
</evidence>
<reference evidence="3" key="1">
    <citation type="journal article" date="2019" name="Int. J. Syst. Evol. Microbiol.">
        <title>The Global Catalogue of Microorganisms (GCM) 10K type strain sequencing project: providing services to taxonomists for standard genome sequencing and annotation.</title>
        <authorList>
            <consortium name="The Broad Institute Genomics Platform"/>
            <consortium name="The Broad Institute Genome Sequencing Center for Infectious Disease"/>
            <person name="Wu L."/>
            <person name="Ma J."/>
        </authorList>
    </citation>
    <scope>NUCLEOTIDE SEQUENCE [LARGE SCALE GENOMIC DNA]</scope>
    <source>
        <strain evidence="3">CGMCC 4.7349</strain>
    </source>
</reference>